<dbReference type="CDD" id="cd06206">
    <property type="entry name" value="bifunctional_CYPOR"/>
    <property type="match status" value="1"/>
</dbReference>
<dbReference type="PANTHER" id="PTHR19384:SF17">
    <property type="entry name" value="NADPH--CYTOCHROME P450 REDUCTASE"/>
    <property type="match status" value="1"/>
</dbReference>
<dbReference type="Gene3D" id="3.40.50.80">
    <property type="entry name" value="Nucleotide-binding domain of ferredoxin-NADP reductase (FNR) module"/>
    <property type="match status" value="1"/>
</dbReference>
<evidence type="ECO:0000256" key="13">
    <source>
        <dbReference type="PIRSR" id="PIRSR000209-1"/>
    </source>
</evidence>
<dbReference type="STRING" id="1192034.CAP_2078"/>
<dbReference type="SUPFAM" id="SSF52218">
    <property type="entry name" value="Flavoproteins"/>
    <property type="match status" value="1"/>
</dbReference>
<feature type="binding site" description="axial binding residue" evidence="13">
    <location>
        <position position="436"/>
    </location>
    <ligand>
        <name>heme</name>
        <dbReference type="ChEBI" id="CHEBI:30413"/>
    </ligand>
    <ligandPart>
        <name>Fe</name>
        <dbReference type="ChEBI" id="CHEBI:18248"/>
    </ligandPart>
</feature>
<dbReference type="eggNOG" id="COG0369">
    <property type="taxonomic scope" value="Bacteria"/>
</dbReference>
<dbReference type="GO" id="GO:0003958">
    <property type="term" value="F:NADPH-hemoprotein reductase activity"/>
    <property type="evidence" value="ECO:0007669"/>
    <property type="project" value="UniProtKB-UniRule"/>
</dbReference>
<dbReference type="InterPro" id="IPR017938">
    <property type="entry name" value="Riboflavin_synthase-like_b-brl"/>
</dbReference>
<evidence type="ECO:0000256" key="8">
    <source>
        <dbReference type="ARBA" id="ARBA00022857"/>
    </source>
</evidence>
<dbReference type="InterPro" id="IPR017927">
    <property type="entry name" value="FAD-bd_FR_type"/>
</dbReference>
<dbReference type="PROSITE" id="PS51384">
    <property type="entry name" value="FAD_FR"/>
    <property type="match status" value="1"/>
</dbReference>
<dbReference type="InterPro" id="IPR017972">
    <property type="entry name" value="Cyt_P450_CS"/>
</dbReference>
<reference evidence="17 18" key="1">
    <citation type="submission" date="2013-05" db="EMBL/GenBank/DDBJ databases">
        <title>Genome assembly of Chondromyces apiculatus DSM 436.</title>
        <authorList>
            <person name="Sharma G."/>
            <person name="Khatri I."/>
            <person name="Kaur C."/>
            <person name="Mayilraj S."/>
            <person name="Subramanian S."/>
        </authorList>
    </citation>
    <scope>NUCLEOTIDE SEQUENCE [LARGE SCALE GENOMIC DNA]</scope>
    <source>
        <strain evidence="17 18">DSM 436</strain>
    </source>
</reference>
<keyword evidence="6 12" id="KW-0479">Metal-binding</keyword>
<dbReference type="InterPro" id="IPR023206">
    <property type="entry name" value="Bifunctional_P450_P450_red"/>
</dbReference>
<keyword evidence="7 12" id="KW-0274">FAD</keyword>
<dbReference type="Gene3D" id="3.40.50.360">
    <property type="match status" value="1"/>
</dbReference>
<keyword evidence="11 12" id="KW-0503">Monooxygenase</keyword>
<dbReference type="GO" id="GO:0050660">
    <property type="term" value="F:flavin adenine dinucleotide binding"/>
    <property type="evidence" value="ECO:0007669"/>
    <property type="project" value="TreeGrafter"/>
</dbReference>
<dbReference type="PIRSF" id="PIRSF000209">
    <property type="entry name" value="Bifunctional_P450_P450R"/>
    <property type="match status" value="1"/>
</dbReference>
<dbReference type="Pfam" id="PF00175">
    <property type="entry name" value="NAD_binding_1"/>
    <property type="match status" value="1"/>
</dbReference>
<protein>
    <recommendedName>
        <fullName evidence="12">Bifunctional cytochrome P450/NADPH--P450 reductase</fullName>
    </recommendedName>
    <domain>
        <recommendedName>
            <fullName evidence="12">Cytochrome P450</fullName>
            <ecNumber evidence="12">1.14.14.1</ecNumber>
        </recommendedName>
    </domain>
    <domain>
        <recommendedName>
            <fullName evidence="12">NADPH--cytochrome P450 reductase</fullName>
            <ecNumber evidence="12">1.6.2.4</ecNumber>
        </recommendedName>
    </domain>
</protein>
<dbReference type="Gene3D" id="2.40.30.10">
    <property type="entry name" value="Translation factors"/>
    <property type="match status" value="1"/>
</dbReference>
<evidence type="ECO:0000256" key="2">
    <source>
        <dbReference type="ARBA" id="ARBA00022448"/>
    </source>
</evidence>
<keyword evidence="18" id="KW-1185">Reference proteome</keyword>
<keyword evidence="12" id="KW-0249">Electron transport</keyword>
<dbReference type="InterPro" id="IPR029039">
    <property type="entry name" value="Flavoprotein-like_sf"/>
</dbReference>
<keyword evidence="10 12" id="KW-0408">Iron</keyword>
<comment type="cofactor">
    <cofactor evidence="12 13">
        <name>heme</name>
        <dbReference type="ChEBI" id="CHEBI:30413"/>
    </cofactor>
</comment>
<evidence type="ECO:0000256" key="12">
    <source>
        <dbReference type="PIRNR" id="PIRNR000209"/>
    </source>
</evidence>
<proteinExistence type="inferred from homology"/>
<dbReference type="PROSITE" id="PS50902">
    <property type="entry name" value="FLAVODOXIN_LIKE"/>
    <property type="match status" value="1"/>
</dbReference>
<dbReference type="Gene3D" id="1.10.630.10">
    <property type="entry name" value="Cytochrome P450"/>
    <property type="match status" value="1"/>
</dbReference>
<dbReference type="GO" id="GO:0010181">
    <property type="term" value="F:FMN binding"/>
    <property type="evidence" value="ECO:0007669"/>
    <property type="project" value="UniProtKB-UniRule"/>
</dbReference>
<dbReference type="Pfam" id="PF00258">
    <property type="entry name" value="Flavodoxin_1"/>
    <property type="match status" value="1"/>
</dbReference>
<dbReference type="Pfam" id="PF00067">
    <property type="entry name" value="p450"/>
    <property type="match status" value="1"/>
</dbReference>
<dbReference type="InterPro" id="IPR002401">
    <property type="entry name" value="Cyt_P450_E_grp-I"/>
</dbReference>
<evidence type="ECO:0000256" key="3">
    <source>
        <dbReference type="ARBA" id="ARBA00022617"/>
    </source>
</evidence>
<dbReference type="GO" id="GO:0005506">
    <property type="term" value="F:iron ion binding"/>
    <property type="evidence" value="ECO:0007669"/>
    <property type="project" value="UniProtKB-UniRule"/>
</dbReference>
<dbReference type="SUPFAM" id="SSF63380">
    <property type="entry name" value="Riboflavin synthase domain-like"/>
    <property type="match status" value="1"/>
</dbReference>
<dbReference type="InterPro" id="IPR001128">
    <property type="entry name" value="Cyt_P450"/>
</dbReference>
<evidence type="ECO:0000256" key="6">
    <source>
        <dbReference type="ARBA" id="ARBA00022723"/>
    </source>
</evidence>
<comment type="similarity">
    <text evidence="1 12">In the N-terminal section; belongs to the cytochrome P450 family.</text>
</comment>
<dbReference type="Gene3D" id="1.20.990.10">
    <property type="entry name" value="NADPH-cytochrome p450 Reductase, Chain A, domain 3"/>
    <property type="match status" value="1"/>
</dbReference>
<keyword evidence="5 12" id="KW-0288">FMN</keyword>
<dbReference type="EMBL" id="ASRX01000017">
    <property type="protein sequence ID" value="EYF06200.1"/>
    <property type="molecule type" value="Genomic_DNA"/>
</dbReference>
<keyword evidence="9 12" id="KW-0560">Oxidoreductase</keyword>
<dbReference type="InterPro" id="IPR008254">
    <property type="entry name" value="Flavodoxin/NO_synth"/>
</dbReference>
<evidence type="ECO:0000313" key="17">
    <source>
        <dbReference type="EMBL" id="EYF06200.1"/>
    </source>
</evidence>
<name>A0A017TBK0_9BACT</name>
<comment type="cofactor">
    <cofactor evidence="12">
        <name>FAD</name>
        <dbReference type="ChEBI" id="CHEBI:57692"/>
    </cofactor>
    <cofactor evidence="12">
        <name>FMN</name>
        <dbReference type="ChEBI" id="CHEBI:58210"/>
    </cofactor>
</comment>
<dbReference type="GO" id="GO:0070330">
    <property type="term" value="F:aromatase activity"/>
    <property type="evidence" value="ECO:0007669"/>
    <property type="project" value="UniProtKB-UniRule"/>
</dbReference>
<dbReference type="InterPro" id="IPR039261">
    <property type="entry name" value="FNR_nucleotide-bd"/>
</dbReference>
<comment type="catalytic activity">
    <reaction evidence="12">
        <text>an organic molecule + reduced [NADPH--hemoprotein reductase] + O2 = an alcohol + oxidized [NADPH--hemoprotein reductase] + H2O + H(+)</text>
        <dbReference type="Rhea" id="RHEA:17149"/>
        <dbReference type="Rhea" id="RHEA-COMP:11964"/>
        <dbReference type="Rhea" id="RHEA-COMP:11965"/>
        <dbReference type="ChEBI" id="CHEBI:15377"/>
        <dbReference type="ChEBI" id="CHEBI:15378"/>
        <dbReference type="ChEBI" id="CHEBI:15379"/>
        <dbReference type="ChEBI" id="CHEBI:30879"/>
        <dbReference type="ChEBI" id="CHEBI:57618"/>
        <dbReference type="ChEBI" id="CHEBI:58210"/>
        <dbReference type="ChEBI" id="CHEBI:142491"/>
        <dbReference type="EC" id="1.14.14.1"/>
    </reaction>
</comment>
<evidence type="ECO:0000256" key="14">
    <source>
        <dbReference type="SAM" id="MobiDB-lite"/>
    </source>
</evidence>
<dbReference type="PROSITE" id="PS00086">
    <property type="entry name" value="CYTOCHROME_P450"/>
    <property type="match status" value="1"/>
</dbReference>
<evidence type="ECO:0000256" key="11">
    <source>
        <dbReference type="ARBA" id="ARBA00023033"/>
    </source>
</evidence>
<evidence type="ECO:0000256" key="5">
    <source>
        <dbReference type="ARBA" id="ARBA00022643"/>
    </source>
</evidence>
<dbReference type="EC" id="1.6.2.4" evidence="12"/>
<sequence length="1104" mass="120789">MNHPSDPRATPATHAAHTNGTPRAPRAPRAPEAIPQPPVRPFVGNMAELSTETPLQSMIDIGRRLGPIYRLAFPGGHTVLVLSGHDLVADVCDEARFDKNIGGVIEQLRAVGGDGLFTAHTHEPQWGKAHRVLMPAFGPGAMRNYFDDMLDVADQMLTKWERLGPDTIHDVADTMTRLTLDTIALCGFNYRFNSFYQKEMHPFVDAMIGALTEAGLRAQRLPIQNRLMLLTRHRFDGHMDLMHGITRDLIAKRRREDRGEPQSAPRDLLSLMLNAKDPLTGEGLDDVNIRNQLVTFLIAGHETTSGLLSFAIHLLLDNPEALARAREEADRVLGTTAPRYEHLAELGYLDQVLRETLRLYPTAPAFSVHAREDTVLAGRYPVRTTDPLTVLLPLLHRDPAVWKDPERFDPERFAPGAREAIPTHAWKPFGNGQRACIGRTFAFQEATLVLAMLLQRFELERPGRYTLKVKETLTLKPQGLTVRARLRKPISRTVSRPAEGPAARPGVTRVSGVTGASSASGAASGPARVPSHGTPLLVLYGSNSGASEAFARRIASDGSARGYATRVATLDEGTASLPTEGAVAVVSASYNGQPPDNARRFLAWLMEAVEGSLSGVRYTVFGCGNRDWASTYQQVPRQIDEHLTRAGAEAILPRGEGDARADFFGDFEHWYAPFWGALGEAFGTGEDEVSTTPLYAVEIVSPAGADLVAQNRLALATITENRELVDMTSPFGRSKRHLEIALPEGVTYAAGDYLAILPENPPDLVARAARRFGIKPDAAVVLRSTRGAMAASLPTERPVSIQELLGRHVELSTPATRKDLARLAAQNPCPPHRAHLAALAADPARYRAEILDRRVSVLDLLDAYPSCLLSLGEFLELLPAMRVRQYSISSSPRVDPTRCTLTVAVVDAPALSGQGQFQGTCSSYLARLQPGDVVPVAVRTPNVPFHPPATNDTPVVMICAGTGLAPFRGFLQERAARKATGEAAGEALLLFGCDHPDVDFLYREELSRWEREGLVTVLPAFFQQPDGEVSFVQHRVWQERARLRALYERGAIFFLCGDGQRMAPAVRATLARIHEEATGCSSAESAQWLDTREREGRYVPDVFA</sequence>
<dbReference type="SUPFAM" id="SSF52343">
    <property type="entry name" value="Ferredoxin reductase-like, C-terminal NADP-linked domain"/>
    <property type="match status" value="1"/>
</dbReference>
<feature type="region of interest" description="Disordered" evidence="14">
    <location>
        <begin position="1"/>
        <end position="42"/>
    </location>
</feature>
<dbReference type="FunFam" id="1.10.630.10:FF:000040">
    <property type="entry name" value="Bifunctional cytochrome P450/NADPH--P450 reductase"/>
    <property type="match status" value="1"/>
</dbReference>
<feature type="domain" description="FAD-binding FR-type" evidence="16">
    <location>
        <begin position="711"/>
        <end position="948"/>
    </location>
</feature>
<feature type="region of interest" description="Disordered" evidence="14">
    <location>
        <begin position="489"/>
        <end position="528"/>
    </location>
</feature>
<dbReference type="PANTHER" id="PTHR19384">
    <property type="entry name" value="NITRIC OXIDE SYNTHASE-RELATED"/>
    <property type="match status" value="1"/>
</dbReference>
<dbReference type="GO" id="GO:0020037">
    <property type="term" value="F:heme binding"/>
    <property type="evidence" value="ECO:0007669"/>
    <property type="project" value="UniProtKB-UniRule"/>
</dbReference>
<dbReference type="PRINTS" id="PR00385">
    <property type="entry name" value="P450"/>
</dbReference>
<evidence type="ECO:0000259" key="16">
    <source>
        <dbReference type="PROSITE" id="PS51384"/>
    </source>
</evidence>
<keyword evidence="8 12" id="KW-0521">NADP</keyword>
<gene>
    <name evidence="17" type="ORF">CAP_2078</name>
</gene>
<dbReference type="CDD" id="cd11068">
    <property type="entry name" value="CYP120A1"/>
    <property type="match status" value="1"/>
</dbReference>
<feature type="compositionally biased region" description="Low complexity" evidence="14">
    <location>
        <begin position="509"/>
        <end position="528"/>
    </location>
</feature>
<comment type="catalytic activity">
    <reaction evidence="12">
        <text>2 oxidized [cytochrome P450] + NADPH = 2 reduced [cytochrome P450] + NADP(+) + H(+)</text>
        <dbReference type="Rhea" id="RHEA:24040"/>
        <dbReference type="Rhea" id="RHEA-COMP:14627"/>
        <dbReference type="Rhea" id="RHEA-COMP:14628"/>
        <dbReference type="ChEBI" id="CHEBI:15378"/>
        <dbReference type="ChEBI" id="CHEBI:55376"/>
        <dbReference type="ChEBI" id="CHEBI:57783"/>
        <dbReference type="ChEBI" id="CHEBI:58349"/>
        <dbReference type="ChEBI" id="CHEBI:60344"/>
        <dbReference type="EC" id="1.6.2.4"/>
    </reaction>
</comment>
<dbReference type="eggNOG" id="COG2124">
    <property type="taxonomic scope" value="Bacteria"/>
</dbReference>
<evidence type="ECO:0000256" key="1">
    <source>
        <dbReference type="ARBA" id="ARBA00010018"/>
    </source>
</evidence>
<dbReference type="InterPro" id="IPR036396">
    <property type="entry name" value="Cyt_P450_sf"/>
</dbReference>
<keyword evidence="3 12" id="KW-0349">Heme</keyword>
<evidence type="ECO:0000256" key="4">
    <source>
        <dbReference type="ARBA" id="ARBA00022630"/>
    </source>
</evidence>
<dbReference type="Pfam" id="PF00667">
    <property type="entry name" value="FAD_binding_1"/>
    <property type="match status" value="1"/>
</dbReference>
<comment type="caution">
    <text evidence="17">The sequence shown here is derived from an EMBL/GenBank/DDBJ whole genome shotgun (WGS) entry which is preliminary data.</text>
</comment>
<organism evidence="17 18">
    <name type="scientific">Chondromyces apiculatus DSM 436</name>
    <dbReference type="NCBI Taxonomy" id="1192034"/>
    <lineage>
        <taxon>Bacteria</taxon>
        <taxon>Pseudomonadati</taxon>
        <taxon>Myxococcota</taxon>
        <taxon>Polyangia</taxon>
        <taxon>Polyangiales</taxon>
        <taxon>Polyangiaceae</taxon>
        <taxon>Chondromyces</taxon>
    </lineage>
</organism>
<feature type="compositionally biased region" description="Low complexity" evidence="14">
    <location>
        <begin position="9"/>
        <end position="24"/>
    </location>
</feature>
<evidence type="ECO:0000256" key="7">
    <source>
        <dbReference type="ARBA" id="ARBA00022827"/>
    </source>
</evidence>
<dbReference type="EC" id="1.14.14.1" evidence="12"/>
<evidence type="ECO:0000256" key="9">
    <source>
        <dbReference type="ARBA" id="ARBA00023002"/>
    </source>
</evidence>
<dbReference type="AlphaFoldDB" id="A0A017TBK0"/>
<feature type="domain" description="Flavodoxin-like" evidence="15">
    <location>
        <begin position="536"/>
        <end position="675"/>
    </location>
</feature>
<dbReference type="InterPro" id="IPR001433">
    <property type="entry name" value="OxRdtase_FAD/NAD-bd"/>
</dbReference>
<keyword evidence="4 12" id="KW-0285">Flavoprotein</keyword>
<dbReference type="InterPro" id="IPR023173">
    <property type="entry name" value="NADPH_Cyt_P450_Rdtase_alpha"/>
</dbReference>
<dbReference type="Proteomes" id="UP000019678">
    <property type="component" value="Unassembled WGS sequence"/>
</dbReference>
<dbReference type="PRINTS" id="PR00463">
    <property type="entry name" value="EP450I"/>
</dbReference>
<dbReference type="GO" id="GO:0005829">
    <property type="term" value="C:cytosol"/>
    <property type="evidence" value="ECO:0007669"/>
    <property type="project" value="TreeGrafter"/>
</dbReference>
<dbReference type="InterPro" id="IPR003097">
    <property type="entry name" value="CysJ-like_FAD-binding"/>
</dbReference>
<evidence type="ECO:0000256" key="10">
    <source>
        <dbReference type="ARBA" id="ARBA00023004"/>
    </source>
</evidence>
<keyword evidence="2 12" id="KW-0813">Transport</keyword>
<dbReference type="SUPFAM" id="SSF48264">
    <property type="entry name" value="Cytochrome P450"/>
    <property type="match status" value="1"/>
</dbReference>
<evidence type="ECO:0000313" key="18">
    <source>
        <dbReference type="Proteomes" id="UP000019678"/>
    </source>
</evidence>
<accession>A0A017TBK0</accession>
<evidence type="ECO:0000259" key="15">
    <source>
        <dbReference type="PROSITE" id="PS50902"/>
    </source>
</evidence>